<reference evidence="3 4" key="1">
    <citation type="submission" date="2019-07" db="EMBL/GenBank/DDBJ databases">
        <title>Qingshengfaniella alkalisoli gen. nov., sp. nov., isolated from saline soil.</title>
        <authorList>
            <person name="Xu L."/>
            <person name="Huang X.-X."/>
            <person name="Sun J.-Q."/>
        </authorList>
    </citation>
    <scope>NUCLEOTIDE SEQUENCE [LARGE SCALE GENOMIC DNA]</scope>
    <source>
        <strain evidence="3 4">DSM 27279</strain>
    </source>
</reference>
<comment type="caution">
    <text evidence="3">The sequence shown here is derived from an EMBL/GenBank/DDBJ whole genome shotgun (WGS) entry which is preliminary data.</text>
</comment>
<evidence type="ECO:0000256" key="1">
    <source>
        <dbReference type="ARBA" id="ARBA00006987"/>
    </source>
</evidence>
<dbReference type="PANTHER" id="PTHR42928">
    <property type="entry name" value="TRICARBOXYLATE-BINDING PROTEIN"/>
    <property type="match status" value="1"/>
</dbReference>
<comment type="similarity">
    <text evidence="1">Belongs to the UPF0065 (bug) family.</text>
</comment>
<organism evidence="3 4">
    <name type="scientific">Verticiella sediminum</name>
    <dbReference type="NCBI Taxonomy" id="1247510"/>
    <lineage>
        <taxon>Bacteria</taxon>
        <taxon>Pseudomonadati</taxon>
        <taxon>Pseudomonadota</taxon>
        <taxon>Betaproteobacteria</taxon>
        <taxon>Burkholderiales</taxon>
        <taxon>Alcaligenaceae</taxon>
        <taxon>Verticiella</taxon>
    </lineage>
</organism>
<keyword evidence="2" id="KW-0732">Signal</keyword>
<dbReference type="PIRSF" id="PIRSF017082">
    <property type="entry name" value="YflP"/>
    <property type="match status" value="1"/>
</dbReference>
<feature type="signal peptide" evidence="2">
    <location>
        <begin position="1"/>
        <end position="23"/>
    </location>
</feature>
<proteinExistence type="inferred from homology"/>
<evidence type="ECO:0000313" key="4">
    <source>
        <dbReference type="Proteomes" id="UP000318405"/>
    </source>
</evidence>
<name>A0A556A7E3_9BURK</name>
<dbReference type="SUPFAM" id="SSF53850">
    <property type="entry name" value="Periplasmic binding protein-like II"/>
    <property type="match status" value="1"/>
</dbReference>
<dbReference type="PANTHER" id="PTHR42928:SF5">
    <property type="entry name" value="BLR1237 PROTEIN"/>
    <property type="match status" value="1"/>
</dbReference>
<accession>A0A556A7E3</accession>
<dbReference type="Gene3D" id="3.40.190.10">
    <property type="entry name" value="Periplasmic binding protein-like II"/>
    <property type="match status" value="1"/>
</dbReference>
<evidence type="ECO:0000256" key="2">
    <source>
        <dbReference type="SAM" id="SignalP"/>
    </source>
</evidence>
<evidence type="ECO:0000313" key="3">
    <source>
        <dbReference type="EMBL" id="TSH88805.1"/>
    </source>
</evidence>
<protein>
    <submittedName>
        <fullName evidence="3">Tripartite tricarboxylate transporter substrate binding protein</fullName>
    </submittedName>
</protein>
<dbReference type="Proteomes" id="UP000318405">
    <property type="component" value="Unassembled WGS sequence"/>
</dbReference>
<sequence>MTSGLLRFIVVAAALLPFPPAFAQYPEHPVRIIVPVAAGGGSDILARSIADKLSAMWEEKVVVDNRPGAGHVLGTAAAAKAAPDGYTILMVGMPHAVNPALQSKLPYRSDDFDPVILLAQAPIVLVASPAAPFTSVAELVQAARKSPGDISFASTSPAGSGHLAGELLKLSAQIDMLHIPYKGSSAALQDVLGGRVPVMFDALVTAAPHIKSGNLRALAVTVGTRAADFPDVPTMQEAGYAGFFVAGYLGLVVPKGTPAAVIDKIGADAASVLRDPEIVDRLHTQGWEILPIGASAEVFGEFLRSEEQKWADVVRAAKITVE</sequence>
<dbReference type="InterPro" id="IPR005064">
    <property type="entry name" value="BUG"/>
</dbReference>
<keyword evidence="4" id="KW-1185">Reference proteome</keyword>
<dbReference type="InterPro" id="IPR042100">
    <property type="entry name" value="Bug_dom1"/>
</dbReference>
<feature type="chain" id="PRO_5021919328" evidence="2">
    <location>
        <begin position="24"/>
        <end position="322"/>
    </location>
</feature>
<gene>
    <name evidence="3" type="ORF">FOZ76_24480</name>
</gene>
<dbReference type="CDD" id="cd13578">
    <property type="entry name" value="PBP2_Bug27"/>
    <property type="match status" value="1"/>
</dbReference>
<dbReference type="Gene3D" id="3.40.190.150">
    <property type="entry name" value="Bordetella uptake gene, domain 1"/>
    <property type="match status" value="1"/>
</dbReference>
<dbReference type="OrthoDB" id="9780943at2"/>
<dbReference type="RefSeq" id="WP_143950921.1">
    <property type="nucleotide sequence ID" value="NZ_BAABMB010000005.1"/>
</dbReference>
<dbReference type="AlphaFoldDB" id="A0A556A7E3"/>
<dbReference type="Pfam" id="PF03401">
    <property type="entry name" value="TctC"/>
    <property type="match status" value="1"/>
</dbReference>
<dbReference type="EMBL" id="VLTJ01000042">
    <property type="protein sequence ID" value="TSH88805.1"/>
    <property type="molecule type" value="Genomic_DNA"/>
</dbReference>